<dbReference type="SMART" id="SM00091">
    <property type="entry name" value="PAS"/>
    <property type="match status" value="1"/>
</dbReference>
<feature type="domain" description="Histidine kinase" evidence="10">
    <location>
        <begin position="190"/>
        <end position="409"/>
    </location>
</feature>
<dbReference type="EC" id="2.7.13.3" evidence="2"/>
<keyword evidence="6 12" id="KW-0418">Kinase</keyword>
<feature type="coiled-coil region" evidence="9">
    <location>
        <begin position="10"/>
        <end position="55"/>
    </location>
</feature>
<dbReference type="PROSITE" id="PS50109">
    <property type="entry name" value="HIS_KIN"/>
    <property type="match status" value="1"/>
</dbReference>
<dbReference type="NCBIfam" id="TIGR00229">
    <property type="entry name" value="sensory_box"/>
    <property type="match status" value="1"/>
</dbReference>
<gene>
    <name evidence="12" type="ORF">ENJ89_03655</name>
</gene>
<dbReference type="PRINTS" id="PR00344">
    <property type="entry name" value="BCTRLSENSOR"/>
</dbReference>
<keyword evidence="9" id="KW-0175">Coiled coil</keyword>
<dbReference type="InterPro" id="IPR036097">
    <property type="entry name" value="HisK_dim/P_sf"/>
</dbReference>
<dbReference type="Proteomes" id="UP000886124">
    <property type="component" value="Unassembled WGS sequence"/>
</dbReference>
<evidence type="ECO:0000256" key="6">
    <source>
        <dbReference type="ARBA" id="ARBA00022777"/>
    </source>
</evidence>
<evidence type="ECO:0000256" key="5">
    <source>
        <dbReference type="ARBA" id="ARBA00022741"/>
    </source>
</evidence>
<dbReference type="CDD" id="cd00130">
    <property type="entry name" value="PAS"/>
    <property type="match status" value="1"/>
</dbReference>
<evidence type="ECO:0000259" key="10">
    <source>
        <dbReference type="PROSITE" id="PS50109"/>
    </source>
</evidence>
<keyword evidence="4" id="KW-0808">Transferase</keyword>
<organism evidence="12">
    <name type="scientific">Caldithrix abyssi</name>
    <dbReference type="NCBI Taxonomy" id="187145"/>
    <lineage>
        <taxon>Bacteria</taxon>
        <taxon>Pseudomonadati</taxon>
        <taxon>Calditrichota</taxon>
        <taxon>Calditrichia</taxon>
        <taxon>Calditrichales</taxon>
        <taxon>Calditrichaceae</taxon>
        <taxon>Caldithrix</taxon>
    </lineage>
</organism>
<dbReference type="PANTHER" id="PTHR43065">
    <property type="entry name" value="SENSOR HISTIDINE KINASE"/>
    <property type="match status" value="1"/>
</dbReference>
<protein>
    <recommendedName>
        <fullName evidence="2">histidine kinase</fullName>
        <ecNumber evidence="2">2.7.13.3</ecNumber>
    </recommendedName>
</protein>
<evidence type="ECO:0000256" key="2">
    <source>
        <dbReference type="ARBA" id="ARBA00012438"/>
    </source>
</evidence>
<comment type="caution">
    <text evidence="12">The sequence shown here is derived from an EMBL/GenBank/DDBJ whole genome shotgun (WGS) entry which is preliminary data.</text>
</comment>
<dbReference type="CDD" id="cd00082">
    <property type="entry name" value="HisKA"/>
    <property type="match status" value="1"/>
</dbReference>
<comment type="catalytic activity">
    <reaction evidence="1">
        <text>ATP + protein L-histidine = ADP + protein N-phospho-L-histidine.</text>
        <dbReference type="EC" id="2.7.13.3"/>
    </reaction>
</comment>
<proteinExistence type="predicted"/>
<dbReference type="Gene3D" id="3.30.450.20">
    <property type="entry name" value="PAS domain"/>
    <property type="match status" value="1"/>
</dbReference>
<dbReference type="EMBL" id="DROD01000245">
    <property type="protein sequence ID" value="HHJ52267.1"/>
    <property type="molecule type" value="Genomic_DNA"/>
</dbReference>
<dbReference type="PROSITE" id="PS50112">
    <property type="entry name" value="PAS"/>
    <property type="match status" value="1"/>
</dbReference>
<evidence type="ECO:0000256" key="4">
    <source>
        <dbReference type="ARBA" id="ARBA00022679"/>
    </source>
</evidence>
<dbReference type="Pfam" id="PF02518">
    <property type="entry name" value="HATPase_c"/>
    <property type="match status" value="1"/>
</dbReference>
<keyword evidence="3" id="KW-0597">Phosphoprotein</keyword>
<feature type="domain" description="PAS" evidence="11">
    <location>
        <begin position="65"/>
        <end position="115"/>
    </location>
</feature>
<evidence type="ECO:0000256" key="1">
    <source>
        <dbReference type="ARBA" id="ARBA00000085"/>
    </source>
</evidence>
<dbReference type="SUPFAM" id="SSF47384">
    <property type="entry name" value="Homodimeric domain of signal transducing histidine kinase"/>
    <property type="match status" value="1"/>
</dbReference>
<dbReference type="InterPro" id="IPR004358">
    <property type="entry name" value="Sig_transdc_His_kin-like_C"/>
</dbReference>
<dbReference type="SUPFAM" id="SSF55874">
    <property type="entry name" value="ATPase domain of HSP90 chaperone/DNA topoisomerase II/histidine kinase"/>
    <property type="match status" value="1"/>
</dbReference>
<keyword evidence="5" id="KW-0547">Nucleotide-binding</keyword>
<dbReference type="InterPro" id="IPR003594">
    <property type="entry name" value="HATPase_dom"/>
</dbReference>
<dbReference type="InterPro" id="IPR036890">
    <property type="entry name" value="HATPase_C_sf"/>
</dbReference>
<dbReference type="AlphaFoldDB" id="A0A7V5PNA9"/>
<evidence type="ECO:0000256" key="9">
    <source>
        <dbReference type="SAM" id="Coils"/>
    </source>
</evidence>
<dbReference type="SMART" id="SM00387">
    <property type="entry name" value="HATPase_c"/>
    <property type="match status" value="1"/>
</dbReference>
<keyword evidence="7" id="KW-0067">ATP-binding</keyword>
<sequence length="411" mass="47106">RQVVRNAIIRNRLLEEEQELEAQKLIYQQELEQTIRQKIKELQESEIKYKNLVEQSLIGVFILQDGKFVYVNRTMCDILECASELLISKGVLLNFIHPDDRNRVEKNMDDLRQGKVESIQGFQCRAITKKGNERVVKLWFGSIVYKGKPAFEGVMIDATEEVKAKEREKQLQLELMTEHKMAAIGQLAAGISHNLNTPIAIIQANAELLKLKNPDMKEVDKILQQTHRMAQLINTIISKGRREQERSETIIDLNELIQKELEFLNANLYFKHKIQKEYHFDPNLPKIRAVYSDFSQSITNIIQNAIDAVYEAPERKITITTEWNGKEIEIKISDTGHGIPEDIQSKIFDPFFTTKPKKDNLLENPDEPYGTGLGLSSAYNLLSSYGVKISFQTEAGKGTTFTLTIPVAKQE</sequence>
<evidence type="ECO:0000256" key="7">
    <source>
        <dbReference type="ARBA" id="ARBA00022840"/>
    </source>
</evidence>
<dbReference type="SUPFAM" id="SSF55785">
    <property type="entry name" value="PYP-like sensor domain (PAS domain)"/>
    <property type="match status" value="1"/>
</dbReference>
<accession>A0A7V5PNA9</accession>
<dbReference type="InterPro" id="IPR013655">
    <property type="entry name" value="PAS_fold_3"/>
</dbReference>
<dbReference type="Gene3D" id="3.30.565.10">
    <property type="entry name" value="Histidine kinase-like ATPase, C-terminal domain"/>
    <property type="match status" value="1"/>
</dbReference>
<feature type="non-terminal residue" evidence="12">
    <location>
        <position position="1"/>
    </location>
</feature>
<keyword evidence="8" id="KW-0902">Two-component regulatory system</keyword>
<dbReference type="Gene3D" id="1.10.287.130">
    <property type="match status" value="1"/>
</dbReference>
<evidence type="ECO:0000256" key="3">
    <source>
        <dbReference type="ARBA" id="ARBA00022553"/>
    </source>
</evidence>
<dbReference type="SMART" id="SM00388">
    <property type="entry name" value="HisKA"/>
    <property type="match status" value="1"/>
</dbReference>
<reference evidence="12" key="1">
    <citation type="journal article" date="2020" name="mSystems">
        <title>Genome- and Community-Level Interaction Insights into Carbon Utilization and Element Cycling Functions of Hydrothermarchaeota in Hydrothermal Sediment.</title>
        <authorList>
            <person name="Zhou Z."/>
            <person name="Liu Y."/>
            <person name="Xu W."/>
            <person name="Pan J."/>
            <person name="Luo Z.H."/>
            <person name="Li M."/>
        </authorList>
    </citation>
    <scope>NUCLEOTIDE SEQUENCE [LARGE SCALE GENOMIC DNA]</scope>
    <source>
        <strain evidence="12">HyVt-527</strain>
    </source>
</reference>
<name>A0A7V5PNA9_CALAY</name>
<evidence type="ECO:0000256" key="8">
    <source>
        <dbReference type="ARBA" id="ARBA00023012"/>
    </source>
</evidence>
<dbReference type="PANTHER" id="PTHR43065:SF46">
    <property type="entry name" value="C4-DICARBOXYLATE TRANSPORT SENSOR PROTEIN DCTB"/>
    <property type="match status" value="1"/>
</dbReference>
<evidence type="ECO:0000313" key="12">
    <source>
        <dbReference type="EMBL" id="HHJ52267.1"/>
    </source>
</evidence>
<dbReference type="InterPro" id="IPR000014">
    <property type="entry name" value="PAS"/>
</dbReference>
<dbReference type="GO" id="GO:0000155">
    <property type="term" value="F:phosphorelay sensor kinase activity"/>
    <property type="evidence" value="ECO:0007669"/>
    <property type="project" value="InterPro"/>
</dbReference>
<dbReference type="InterPro" id="IPR003661">
    <property type="entry name" value="HisK_dim/P_dom"/>
</dbReference>
<dbReference type="Pfam" id="PF08447">
    <property type="entry name" value="PAS_3"/>
    <property type="match status" value="1"/>
</dbReference>
<evidence type="ECO:0000259" key="11">
    <source>
        <dbReference type="PROSITE" id="PS50112"/>
    </source>
</evidence>
<dbReference type="Pfam" id="PF00512">
    <property type="entry name" value="HisKA"/>
    <property type="match status" value="1"/>
</dbReference>
<dbReference type="GO" id="GO:0005524">
    <property type="term" value="F:ATP binding"/>
    <property type="evidence" value="ECO:0007669"/>
    <property type="project" value="UniProtKB-KW"/>
</dbReference>
<dbReference type="InterPro" id="IPR005467">
    <property type="entry name" value="His_kinase_dom"/>
</dbReference>
<dbReference type="InterPro" id="IPR035965">
    <property type="entry name" value="PAS-like_dom_sf"/>
</dbReference>